<dbReference type="InParanoid" id="A0A0C3NSS1"/>
<reference evidence="1 2" key="1">
    <citation type="submission" date="2014-04" db="EMBL/GenBank/DDBJ databases">
        <authorList>
            <consortium name="DOE Joint Genome Institute"/>
            <person name="Kuo A."/>
            <person name="Kohler A."/>
            <person name="Costa M.D."/>
            <person name="Nagy L.G."/>
            <person name="Floudas D."/>
            <person name="Copeland A."/>
            <person name="Barry K.W."/>
            <person name="Cichocki N."/>
            <person name="Veneault-Fourrey C."/>
            <person name="LaButti K."/>
            <person name="Lindquist E.A."/>
            <person name="Lipzen A."/>
            <person name="Lundell T."/>
            <person name="Morin E."/>
            <person name="Murat C."/>
            <person name="Sun H."/>
            <person name="Tunlid A."/>
            <person name="Henrissat B."/>
            <person name="Grigoriev I.V."/>
            <person name="Hibbett D.S."/>
            <person name="Martin F."/>
            <person name="Nordberg H.P."/>
            <person name="Cantor M.N."/>
            <person name="Hua S.X."/>
        </authorList>
    </citation>
    <scope>NUCLEOTIDE SEQUENCE [LARGE SCALE GENOMIC DNA]</scope>
    <source>
        <strain evidence="1 2">Marx 270</strain>
    </source>
</reference>
<protein>
    <submittedName>
        <fullName evidence="1">Uncharacterized protein</fullName>
    </submittedName>
</protein>
<proteinExistence type="predicted"/>
<name>A0A0C3NSS1_PISTI</name>
<accession>A0A0C3NSS1</accession>
<gene>
    <name evidence="1" type="ORF">M404DRAFT_1005218</name>
</gene>
<dbReference type="HOGENOM" id="CLU_2543507_0_0_1"/>
<dbReference type="EMBL" id="KN832014">
    <property type="protein sequence ID" value="KIN98545.1"/>
    <property type="molecule type" value="Genomic_DNA"/>
</dbReference>
<evidence type="ECO:0000313" key="1">
    <source>
        <dbReference type="EMBL" id="KIN98545.1"/>
    </source>
</evidence>
<sequence>MLFLDRHHTFFWVLPTDVQYVLEETTLHCTLCHHGSDPERSSTLLPPSSGNWYYFHVHLSASDRSYELDLLPSDHHEVRMSRG</sequence>
<evidence type="ECO:0000313" key="2">
    <source>
        <dbReference type="Proteomes" id="UP000054217"/>
    </source>
</evidence>
<dbReference type="AlphaFoldDB" id="A0A0C3NSS1"/>
<organism evidence="1 2">
    <name type="scientific">Pisolithus tinctorius Marx 270</name>
    <dbReference type="NCBI Taxonomy" id="870435"/>
    <lineage>
        <taxon>Eukaryota</taxon>
        <taxon>Fungi</taxon>
        <taxon>Dikarya</taxon>
        <taxon>Basidiomycota</taxon>
        <taxon>Agaricomycotina</taxon>
        <taxon>Agaricomycetes</taxon>
        <taxon>Agaricomycetidae</taxon>
        <taxon>Boletales</taxon>
        <taxon>Sclerodermatineae</taxon>
        <taxon>Pisolithaceae</taxon>
        <taxon>Pisolithus</taxon>
    </lineage>
</organism>
<dbReference type="Proteomes" id="UP000054217">
    <property type="component" value="Unassembled WGS sequence"/>
</dbReference>
<keyword evidence="2" id="KW-1185">Reference proteome</keyword>
<reference evidence="2" key="2">
    <citation type="submission" date="2015-01" db="EMBL/GenBank/DDBJ databases">
        <title>Evolutionary Origins and Diversification of the Mycorrhizal Mutualists.</title>
        <authorList>
            <consortium name="DOE Joint Genome Institute"/>
            <consortium name="Mycorrhizal Genomics Consortium"/>
            <person name="Kohler A."/>
            <person name="Kuo A."/>
            <person name="Nagy L.G."/>
            <person name="Floudas D."/>
            <person name="Copeland A."/>
            <person name="Barry K.W."/>
            <person name="Cichocki N."/>
            <person name="Veneault-Fourrey C."/>
            <person name="LaButti K."/>
            <person name="Lindquist E.A."/>
            <person name="Lipzen A."/>
            <person name="Lundell T."/>
            <person name="Morin E."/>
            <person name="Murat C."/>
            <person name="Riley R."/>
            <person name="Ohm R."/>
            <person name="Sun H."/>
            <person name="Tunlid A."/>
            <person name="Henrissat B."/>
            <person name="Grigoriev I.V."/>
            <person name="Hibbett D.S."/>
            <person name="Martin F."/>
        </authorList>
    </citation>
    <scope>NUCLEOTIDE SEQUENCE [LARGE SCALE GENOMIC DNA]</scope>
    <source>
        <strain evidence="2">Marx 270</strain>
    </source>
</reference>